<keyword evidence="2" id="KW-1185">Reference proteome</keyword>
<reference evidence="1" key="2">
    <citation type="submission" date="2020-05" db="UniProtKB">
        <authorList>
            <consortium name="EnsemblMetazoa"/>
        </authorList>
    </citation>
    <scope>IDENTIFICATION</scope>
    <source>
        <strain evidence="1">IAEA</strain>
    </source>
</reference>
<reference evidence="2" key="1">
    <citation type="submission" date="2015-01" db="EMBL/GenBank/DDBJ databases">
        <authorList>
            <person name="Aksoy S."/>
            <person name="Warren W."/>
            <person name="Wilson R.K."/>
        </authorList>
    </citation>
    <scope>NUCLEOTIDE SEQUENCE [LARGE SCALE GENOMIC DNA]</scope>
    <source>
        <strain evidence="2">IAEA</strain>
    </source>
</reference>
<dbReference type="AlphaFoldDB" id="A0A1B0AU52"/>
<dbReference type="EMBL" id="JXJN01003514">
    <property type="status" value="NOT_ANNOTATED_CDS"/>
    <property type="molecule type" value="Genomic_DNA"/>
</dbReference>
<organism evidence="1 2">
    <name type="scientific">Glossina palpalis gambiensis</name>
    <dbReference type="NCBI Taxonomy" id="67801"/>
    <lineage>
        <taxon>Eukaryota</taxon>
        <taxon>Metazoa</taxon>
        <taxon>Ecdysozoa</taxon>
        <taxon>Arthropoda</taxon>
        <taxon>Hexapoda</taxon>
        <taxon>Insecta</taxon>
        <taxon>Pterygota</taxon>
        <taxon>Neoptera</taxon>
        <taxon>Endopterygota</taxon>
        <taxon>Diptera</taxon>
        <taxon>Brachycera</taxon>
        <taxon>Muscomorpha</taxon>
        <taxon>Hippoboscoidea</taxon>
        <taxon>Glossinidae</taxon>
        <taxon>Glossina</taxon>
    </lineage>
</organism>
<proteinExistence type="predicted"/>
<dbReference type="VEuPathDB" id="VectorBase:GPPI008685"/>
<name>A0A1B0AU52_9MUSC</name>
<dbReference type="EnsemblMetazoa" id="GPPI008685-RA">
    <property type="protein sequence ID" value="GPPI008685-PA"/>
    <property type="gene ID" value="GPPI008685"/>
</dbReference>
<evidence type="ECO:0000313" key="2">
    <source>
        <dbReference type="Proteomes" id="UP000092460"/>
    </source>
</evidence>
<protein>
    <submittedName>
        <fullName evidence="1">Uncharacterized protein</fullName>
    </submittedName>
</protein>
<dbReference type="EMBL" id="JXJN01003515">
    <property type="status" value="NOT_ANNOTATED_CDS"/>
    <property type="molecule type" value="Genomic_DNA"/>
</dbReference>
<sequence>SFFSVLGVSLYSSVASVNICVGICVHSINDKCCCHIMACHKFAFVSITHLSILCVRSLAFSSLTHTLRFSRPVNGGEASTTKSATQAIVTGGIEWMVKRKVPWLKGGRGSVNINDKSEYRHLKNGESIIRGRY</sequence>
<evidence type="ECO:0000313" key="1">
    <source>
        <dbReference type="EnsemblMetazoa" id="GPPI008685-PA"/>
    </source>
</evidence>
<dbReference type="Proteomes" id="UP000092460">
    <property type="component" value="Unassembled WGS sequence"/>
</dbReference>
<accession>A0A1B0AU52</accession>